<evidence type="ECO:0000313" key="2">
    <source>
        <dbReference type="Proteomes" id="UP000652761"/>
    </source>
</evidence>
<dbReference type="InterPro" id="IPR040340">
    <property type="entry name" value="CEST/Y3IP1"/>
</dbReference>
<protein>
    <submittedName>
        <fullName evidence="1">Uncharacterized protein</fullName>
    </submittedName>
</protein>
<dbReference type="GO" id="GO:0080183">
    <property type="term" value="P:response to photooxidative stress"/>
    <property type="evidence" value="ECO:0007669"/>
    <property type="project" value="InterPro"/>
</dbReference>
<dbReference type="PANTHER" id="PTHR33672:SF3">
    <property type="entry name" value="YCF3-INTERACTING PROTEIN 1, CHLOROPLASTIC"/>
    <property type="match status" value="1"/>
</dbReference>
<comment type="caution">
    <text evidence="1">The sequence shown here is derived from an EMBL/GenBank/DDBJ whole genome shotgun (WGS) entry which is preliminary data.</text>
</comment>
<dbReference type="GO" id="GO:0048564">
    <property type="term" value="P:photosystem I assembly"/>
    <property type="evidence" value="ECO:0007669"/>
    <property type="project" value="InterPro"/>
</dbReference>
<keyword evidence="2" id="KW-1185">Reference proteome</keyword>
<evidence type="ECO:0000313" key="1">
    <source>
        <dbReference type="EMBL" id="MQM06353.1"/>
    </source>
</evidence>
<name>A0A843W5N0_COLES</name>
<dbReference type="EMBL" id="NMUH01003608">
    <property type="protein sequence ID" value="MQM06353.1"/>
    <property type="molecule type" value="Genomic_DNA"/>
</dbReference>
<dbReference type="AlphaFoldDB" id="A0A843W5N0"/>
<sequence length="158" mass="18011">MALRLQPLPPVEVPRGHLLFSSSSLPPPPHHPCPFRSLPAKLLLPLQLRHRRSCLTLVSVGKEEVQVSEDEGKELQQEQEASPDDLEYIGQINRVKLTIMIEDPREVERKRLLGVDPDEVTRDDLVSALEDVNEGRIPENRLALRLLSEELLQWPNLE</sequence>
<proteinExistence type="predicted"/>
<dbReference type="GO" id="GO:0009535">
    <property type="term" value="C:chloroplast thylakoid membrane"/>
    <property type="evidence" value="ECO:0007669"/>
    <property type="project" value="InterPro"/>
</dbReference>
<reference evidence="1" key="1">
    <citation type="submission" date="2017-07" db="EMBL/GenBank/DDBJ databases">
        <title>Taro Niue Genome Assembly and Annotation.</title>
        <authorList>
            <person name="Atibalentja N."/>
            <person name="Keating K."/>
            <person name="Fields C.J."/>
        </authorList>
    </citation>
    <scope>NUCLEOTIDE SEQUENCE</scope>
    <source>
        <strain evidence="1">Niue_2</strain>
        <tissue evidence="1">Leaf</tissue>
    </source>
</reference>
<gene>
    <name evidence="1" type="ORF">Taro_039178</name>
</gene>
<dbReference type="OrthoDB" id="2018626at2759"/>
<accession>A0A843W5N0</accession>
<organism evidence="1 2">
    <name type="scientific">Colocasia esculenta</name>
    <name type="common">Wild taro</name>
    <name type="synonym">Arum esculentum</name>
    <dbReference type="NCBI Taxonomy" id="4460"/>
    <lineage>
        <taxon>Eukaryota</taxon>
        <taxon>Viridiplantae</taxon>
        <taxon>Streptophyta</taxon>
        <taxon>Embryophyta</taxon>
        <taxon>Tracheophyta</taxon>
        <taxon>Spermatophyta</taxon>
        <taxon>Magnoliopsida</taxon>
        <taxon>Liliopsida</taxon>
        <taxon>Araceae</taxon>
        <taxon>Aroideae</taxon>
        <taxon>Colocasieae</taxon>
        <taxon>Colocasia</taxon>
    </lineage>
</organism>
<feature type="non-terminal residue" evidence="1">
    <location>
        <position position="1"/>
    </location>
</feature>
<dbReference type="PANTHER" id="PTHR33672">
    <property type="entry name" value="YCF3-INTERACTING PROTEIN 1, CHLOROPLASTIC"/>
    <property type="match status" value="1"/>
</dbReference>
<dbReference type="Proteomes" id="UP000652761">
    <property type="component" value="Unassembled WGS sequence"/>
</dbReference>